<dbReference type="PROSITE" id="PS50893">
    <property type="entry name" value="ABC_TRANSPORTER_2"/>
    <property type="match status" value="1"/>
</dbReference>
<reference evidence="11" key="2">
    <citation type="submission" date="2021-04" db="EMBL/GenBank/DDBJ databases">
        <authorList>
            <person name="Gilroy R."/>
        </authorList>
    </citation>
    <scope>NUCLEOTIDE SEQUENCE</scope>
    <source>
        <strain evidence="11">ChiW7-2402</strain>
    </source>
</reference>
<dbReference type="InterPro" id="IPR027417">
    <property type="entry name" value="P-loop_NTPase"/>
</dbReference>
<dbReference type="GO" id="GO:0005524">
    <property type="term" value="F:ATP binding"/>
    <property type="evidence" value="ECO:0007669"/>
    <property type="project" value="UniProtKB-KW"/>
</dbReference>
<dbReference type="Pfam" id="PF00005">
    <property type="entry name" value="ABC_tran"/>
    <property type="match status" value="1"/>
</dbReference>
<comment type="subcellular location">
    <subcellularLocation>
        <location evidence="1">Cell membrane</location>
        <topology evidence="1">Peripheral membrane protein</topology>
    </subcellularLocation>
</comment>
<dbReference type="InterPro" id="IPR050388">
    <property type="entry name" value="ABC_Ni/Peptide_Import"/>
</dbReference>
<dbReference type="InterPro" id="IPR003593">
    <property type="entry name" value="AAA+_ATPase"/>
</dbReference>
<evidence type="ECO:0000256" key="9">
    <source>
        <dbReference type="ARBA" id="ARBA00023136"/>
    </source>
</evidence>
<evidence type="ECO:0000256" key="2">
    <source>
        <dbReference type="ARBA" id="ARBA00005417"/>
    </source>
</evidence>
<reference evidence="11" key="1">
    <citation type="journal article" date="2021" name="PeerJ">
        <title>Extensive microbial diversity within the chicken gut microbiome revealed by metagenomics and culture.</title>
        <authorList>
            <person name="Gilroy R."/>
            <person name="Ravi A."/>
            <person name="Getino M."/>
            <person name="Pursley I."/>
            <person name="Horton D.L."/>
            <person name="Alikhan N.F."/>
            <person name="Baker D."/>
            <person name="Gharbi K."/>
            <person name="Hall N."/>
            <person name="Watson M."/>
            <person name="Adriaenssens E.M."/>
            <person name="Foster-Nyarko E."/>
            <person name="Jarju S."/>
            <person name="Secka A."/>
            <person name="Antonio M."/>
            <person name="Oren A."/>
            <person name="Chaudhuri R.R."/>
            <person name="La Ragione R."/>
            <person name="Hildebrand F."/>
            <person name="Pallen M.J."/>
        </authorList>
    </citation>
    <scope>NUCLEOTIDE SEQUENCE</scope>
    <source>
        <strain evidence="11">ChiW7-2402</strain>
    </source>
</reference>
<evidence type="ECO:0000256" key="4">
    <source>
        <dbReference type="ARBA" id="ARBA00022475"/>
    </source>
</evidence>
<dbReference type="PANTHER" id="PTHR43297:SF14">
    <property type="entry name" value="ATPASE AAA-TYPE CORE DOMAIN-CONTAINING PROTEIN"/>
    <property type="match status" value="1"/>
</dbReference>
<keyword evidence="6" id="KW-0547">Nucleotide-binding</keyword>
<evidence type="ECO:0000256" key="3">
    <source>
        <dbReference type="ARBA" id="ARBA00022448"/>
    </source>
</evidence>
<gene>
    <name evidence="11" type="ORF">H9964_03805</name>
</gene>
<name>A0A9D2G5U5_9FIRM</name>
<evidence type="ECO:0000256" key="7">
    <source>
        <dbReference type="ARBA" id="ARBA00022840"/>
    </source>
</evidence>
<keyword evidence="8" id="KW-1278">Translocase</keyword>
<dbReference type="AlphaFoldDB" id="A0A9D2G5U5"/>
<dbReference type="GO" id="GO:0005886">
    <property type="term" value="C:plasma membrane"/>
    <property type="evidence" value="ECO:0007669"/>
    <property type="project" value="UniProtKB-SubCell"/>
</dbReference>
<dbReference type="Gene3D" id="3.40.50.300">
    <property type="entry name" value="P-loop containing nucleotide triphosphate hydrolases"/>
    <property type="match status" value="1"/>
</dbReference>
<keyword evidence="7 11" id="KW-0067">ATP-binding</keyword>
<accession>A0A9D2G5U5</accession>
<feature type="domain" description="ABC transporter" evidence="10">
    <location>
        <begin position="3"/>
        <end position="264"/>
    </location>
</feature>
<keyword evidence="3" id="KW-0813">Transport</keyword>
<dbReference type="NCBIfam" id="TIGR01727">
    <property type="entry name" value="oligo_HPY"/>
    <property type="match status" value="1"/>
</dbReference>
<sequence>MQTQTDNIALFSHVSIDYPLKKYTLRAVTDVTFALKRGAITALVGESGSGKTTLASSLIRCISEPGRVAEGEITFFGRDGGEIRADLLSDKEMRAFRWSKVSMVFQAAQSALNPVLTVREQFTETLEAHGEKLPKEAREAKFYDLLGYVKLDAERVLASYPHELSGGMKQRVMIAFALLLDPELIILDEPTTALDVITQNYIFTLLKQINRERGISMLLMTHDISVVAKFADYVGVMYGGRLMEYGDVRTVFHRREHPYTAGLIGATPSIIGDISEMKPIEGSPPDLLDLPKGCIFAPRCPKCRDICLTAEPPMREFADGSKGKCYFFREADYAG</sequence>
<organism evidence="11 12">
    <name type="scientific">Candidatus Gallimonas intestinavium</name>
    <dbReference type="NCBI Taxonomy" id="2838603"/>
    <lineage>
        <taxon>Bacteria</taxon>
        <taxon>Bacillati</taxon>
        <taxon>Bacillota</taxon>
        <taxon>Clostridia</taxon>
        <taxon>Candidatus Gallimonas</taxon>
    </lineage>
</organism>
<comment type="similarity">
    <text evidence="2">Belongs to the ABC transporter superfamily.</text>
</comment>
<dbReference type="CDD" id="cd03257">
    <property type="entry name" value="ABC_NikE_OppD_transporters"/>
    <property type="match status" value="1"/>
</dbReference>
<evidence type="ECO:0000256" key="5">
    <source>
        <dbReference type="ARBA" id="ARBA00022519"/>
    </source>
</evidence>
<dbReference type="Proteomes" id="UP000824102">
    <property type="component" value="Unassembled WGS sequence"/>
</dbReference>
<evidence type="ECO:0000256" key="6">
    <source>
        <dbReference type="ARBA" id="ARBA00022741"/>
    </source>
</evidence>
<evidence type="ECO:0000313" key="11">
    <source>
        <dbReference type="EMBL" id="HIZ72685.1"/>
    </source>
</evidence>
<dbReference type="InterPro" id="IPR013563">
    <property type="entry name" value="Oligopep_ABC_C"/>
</dbReference>
<dbReference type="GO" id="GO:0016887">
    <property type="term" value="F:ATP hydrolysis activity"/>
    <property type="evidence" value="ECO:0007669"/>
    <property type="project" value="InterPro"/>
</dbReference>
<dbReference type="SMART" id="SM00382">
    <property type="entry name" value="AAA"/>
    <property type="match status" value="1"/>
</dbReference>
<dbReference type="PANTHER" id="PTHR43297">
    <property type="entry name" value="OLIGOPEPTIDE TRANSPORT ATP-BINDING PROTEIN APPD"/>
    <property type="match status" value="1"/>
</dbReference>
<evidence type="ECO:0000313" key="12">
    <source>
        <dbReference type="Proteomes" id="UP000824102"/>
    </source>
</evidence>
<dbReference type="GO" id="GO:0015833">
    <property type="term" value="P:peptide transport"/>
    <property type="evidence" value="ECO:0007669"/>
    <property type="project" value="InterPro"/>
</dbReference>
<dbReference type="FunFam" id="3.40.50.300:FF:000016">
    <property type="entry name" value="Oligopeptide ABC transporter ATP-binding component"/>
    <property type="match status" value="1"/>
</dbReference>
<evidence type="ECO:0000256" key="8">
    <source>
        <dbReference type="ARBA" id="ARBA00022967"/>
    </source>
</evidence>
<dbReference type="Pfam" id="PF08352">
    <property type="entry name" value="oligo_HPY"/>
    <property type="match status" value="1"/>
</dbReference>
<keyword evidence="9" id="KW-0472">Membrane</keyword>
<comment type="caution">
    <text evidence="11">The sequence shown here is derived from an EMBL/GenBank/DDBJ whole genome shotgun (WGS) entry which is preliminary data.</text>
</comment>
<dbReference type="EMBL" id="DXBB01000059">
    <property type="protein sequence ID" value="HIZ72685.1"/>
    <property type="molecule type" value="Genomic_DNA"/>
</dbReference>
<dbReference type="InterPro" id="IPR003439">
    <property type="entry name" value="ABC_transporter-like_ATP-bd"/>
</dbReference>
<evidence type="ECO:0000256" key="1">
    <source>
        <dbReference type="ARBA" id="ARBA00004202"/>
    </source>
</evidence>
<protein>
    <submittedName>
        <fullName evidence="11">ABC transporter ATP-binding protein</fullName>
    </submittedName>
</protein>
<keyword evidence="5" id="KW-0997">Cell inner membrane</keyword>
<evidence type="ECO:0000259" key="10">
    <source>
        <dbReference type="PROSITE" id="PS50893"/>
    </source>
</evidence>
<proteinExistence type="inferred from homology"/>
<keyword evidence="4" id="KW-1003">Cell membrane</keyword>
<dbReference type="SUPFAM" id="SSF52540">
    <property type="entry name" value="P-loop containing nucleoside triphosphate hydrolases"/>
    <property type="match status" value="1"/>
</dbReference>